<gene>
    <name evidence="1" type="ORF">Fadolivirus_1_330</name>
</gene>
<keyword evidence="2" id="KW-1185">Reference proteome</keyword>
<name>A0A7D3UP84_9VIRU</name>
<reference evidence="1 2" key="1">
    <citation type="submission" date="2020-04" db="EMBL/GenBank/DDBJ databases">
        <title>Advantages and limits of metagenomic assembly and binning of a giant virus.</title>
        <authorList>
            <person name="Schulz F."/>
            <person name="Andreani J."/>
            <person name="Francis R."/>
            <person name="Boudjemaa H."/>
            <person name="Bou Khalil J.Y."/>
            <person name="Lee J."/>
            <person name="La Scola B."/>
            <person name="Woyke T."/>
        </authorList>
    </citation>
    <scope>NUCLEOTIDE SEQUENCE [LARGE SCALE GENOMIC DNA]</scope>
    <source>
        <strain evidence="1 2">FV1/VV64</strain>
    </source>
</reference>
<proteinExistence type="predicted"/>
<dbReference type="EMBL" id="MT418680">
    <property type="protein sequence ID" value="QKF93788.1"/>
    <property type="molecule type" value="Genomic_DNA"/>
</dbReference>
<evidence type="ECO:0000313" key="2">
    <source>
        <dbReference type="Proteomes" id="UP001162001"/>
    </source>
</evidence>
<dbReference type="Proteomes" id="UP001162001">
    <property type="component" value="Segment"/>
</dbReference>
<sequence>MATSNKPKFTVIQVIKKSFIAWGIKNESKLRIYYKWELENRKHNIKIPCIVIDYNVDKREWYINYFENDSIHSCTIDDITGMYSILI</sequence>
<organism evidence="1 2">
    <name type="scientific">Fadolivirus FV1/VV64</name>
    <dbReference type="NCBI Taxonomy" id="3070911"/>
    <lineage>
        <taxon>Viruses</taxon>
        <taxon>Varidnaviria</taxon>
        <taxon>Bamfordvirae</taxon>
        <taxon>Nucleocytoviricota</taxon>
        <taxon>Megaviricetes</taxon>
        <taxon>Imitervirales</taxon>
        <taxon>Mimiviridae</taxon>
        <taxon>Klosneuvirinae</taxon>
        <taxon>Fadolivirus</taxon>
        <taxon>Fadolivirus algeromassiliense</taxon>
    </lineage>
</organism>
<protein>
    <submittedName>
        <fullName evidence="1">Uncharacterized protein</fullName>
    </submittedName>
</protein>
<evidence type="ECO:0000313" key="1">
    <source>
        <dbReference type="EMBL" id="QKF93788.1"/>
    </source>
</evidence>
<accession>A0A7D3UP84</accession>